<dbReference type="PROSITE" id="PS50878">
    <property type="entry name" value="RT_POL"/>
    <property type="match status" value="1"/>
</dbReference>
<dbReference type="EMBL" id="JBFNQD010000001">
    <property type="protein sequence ID" value="MEW9305235.1"/>
    <property type="molecule type" value="Genomic_DNA"/>
</dbReference>
<evidence type="ECO:0000313" key="11">
    <source>
        <dbReference type="EMBL" id="MEW9305235.1"/>
    </source>
</evidence>
<dbReference type="PANTHER" id="PTHR34047">
    <property type="entry name" value="NUCLEAR INTRON MATURASE 1, MITOCHONDRIAL-RELATED"/>
    <property type="match status" value="1"/>
</dbReference>
<evidence type="ECO:0000256" key="4">
    <source>
        <dbReference type="ARBA" id="ARBA00022723"/>
    </source>
</evidence>
<gene>
    <name evidence="11" type="ORF">ABXS05_06790</name>
</gene>
<comment type="similarity">
    <text evidence="8">Belongs to the bacterial reverse transcriptase family.</text>
</comment>
<dbReference type="Pfam" id="PF00078">
    <property type="entry name" value="RVT_1"/>
    <property type="match status" value="1"/>
</dbReference>
<keyword evidence="12" id="KW-1185">Reference proteome</keyword>
<proteinExistence type="inferred from homology"/>
<protein>
    <recommendedName>
        <fullName evidence="1">RNA-directed DNA polymerase</fullName>
        <ecNumber evidence="1">2.7.7.49</ecNumber>
    </recommendedName>
</protein>
<dbReference type="RefSeq" id="WP_367623350.1">
    <property type="nucleotide sequence ID" value="NZ_JBFNQD010000001.1"/>
</dbReference>
<dbReference type="EC" id="2.7.7.49" evidence="1"/>
<feature type="domain" description="Reverse transcriptase" evidence="10">
    <location>
        <begin position="14"/>
        <end position="235"/>
    </location>
</feature>
<dbReference type="PRINTS" id="PR00866">
    <property type="entry name" value="RNADNAPOLMS"/>
</dbReference>
<dbReference type="GO" id="GO:0003964">
    <property type="term" value="F:RNA-directed DNA polymerase activity"/>
    <property type="evidence" value="ECO:0007669"/>
    <property type="project" value="UniProtKB-KW"/>
</dbReference>
<evidence type="ECO:0000256" key="3">
    <source>
        <dbReference type="ARBA" id="ARBA00022695"/>
    </source>
</evidence>
<evidence type="ECO:0000256" key="5">
    <source>
        <dbReference type="ARBA" id="ARBA00022842"/>
    </source>
</evidence>
<dbReference type="SUPFAM" id="SSF56672">
    <property type="entry name" value="DNA/RNA polymerases"/>
    <property type="match status" value="1"/>
</dbReference>
<keyword evidence="4" id="KW-0479">Metal-binding</keyword>
<organism evidence="11 12">
    <name type="scientific">Labrys neptuniae</name>
    <dbReference type="NCBI Taxonomy" id="376174"/>
    <lineage>
        <taxon>Bacteria</taxon>
        <taxon>Pseudomonadati</taxon>
        <taxon>Pseudomonadota</taxon>
        <taxon>Alphaproteobacteria</taxon>
        <taxon>Hyphomicrobiales</taxon>
        <taxon>Xanthobacteraceae</taxon>
        <taxon>Labrys</taxon>
    </lineage>
</organism>
<dbReference type="CDD" id="cd03487">
    <property type="entry name" value="RT_Bac_retron_II"/>
    <property type="match status" value="1"/>
</dbReference>
<keyword evidence="5" id="KW-0460">Magnesium</keyword>
<name>A0ABV3PHY5_9HYPH</name>
<keyword evidence="3" id="KW-0548">Nucleotidyltransferase</keyword>
<evidence type="ECO:0000256" key="7">
    <source>
        <dbReference type="ARBA" id="ARBA00023118"/>
    </source>
</evidence>
<evidence type="ECO:0000256" key="9">
    <source>
        <dbReference type="ARBA" id="ARBA00048173"/>
    </source>
</evidence>
<comment type="catalytic activity">
    <reaction evidence="9">
        <text>DNA(n) + a 2'-deoxyribonucleoside 5'-triphosphate = DNA(n+1) + diphosphate</text>
        <dbReference type="Rhea" id="RHEA:22508"/>
        <dbReference type="Rhea" id="RHEA-COMP:17339"/>
        <dbReference type="Rhea" id="RHEA-COMP:17340"/>
        <dbReference type="ChEBI" id="CHEBI:33019"/>
        <dbReference type="ChEBI" id="CHEBI:61560"/>
        <dbReference type="ChEBI" id="CHEBI:173112"/>
        <dbReference type="EC" id="2.7.7.49"/>
    </reaction>
</comment>
<evidence type="ECO:0000256" key="1">
    <source>
        <dbReference type="ARBA" id="ARBA00012493"/>
    </source>
</evidence>
<dbReference type="InterPro" id="IPR000123">
    <property type="entry name" value="Reverse_transcriptase_msDNA"/>
</dbReference>
<dbReference type="InterPro" id="IPR043502">
    <property type="entry name" value="DNA/RNA_pol_sf"/>
</dbReference>
<evidence type="ECO:0000259" key="10">
    <source>
        <dbReference type="PROSITE" id="PS50878"/>
    </source>
</evidence>
<comment type="caution">
    <text evidence="11">The sequence shown here is derived from an EMBL/GenBank/DDBJ whole genome shotgun (WGS) entry which is preliminary data.</text>
</comment>
<keyword evidence="7" id="KW-0051">Antiviral defense</keyword>
<keyword evidence="2" id="KW-0808">Transferase</keyword>
<dbReference type="PANTHER" id="PTHR34047:SF7">
    <property type="entry name" value="RNA-DIRECTED DNA POLYMERASE"/>
    <property type="match status" value="1"/>
</dbReference>
<dbReference type="Proteomes" id="UP001555786">
    <property type="component" value="Unassembled WGS sequence"/>
</dbReference>
<evidence type="ECO:0000313" key="12">
    <source>
        <dbReference type="Proteomes" id="UP001555786"/>
    </source>
</evidence>
<dbReference type="InterPro" id="IPR000477">
    <property type="entry name" value="RT_dom"/>
</dbReference>
<keyword evidence="6 11" id="KW-0695">RNA-directed DNA polymerase</keyword>
<evidence type="ECO:0000256" key="8">
    <source>
        <dbReference type="ARBA" id="ARBA00034120"/>
    </source>
</evidence>
<sequence>MLIEALHRQSGMPVENLRWLSLTASYRYKSYEIPKANGGLRTIHHPSRALKGIQRWISRFLFRRLPVHSAAAAYVRGVGIRENAAAHAGSNFTLRLDFKDFFPSFSRENIELFLKIRSDEFDLGLSLDDILFTSHIVSRYDKLTIGAPSSPPLTNVMMFDFDEQMAELARTKGLIYTRYADDLFLSSNRSNNLNDLPLLVSEISNAYPYAKLKLNNEKTAFLSKKYKRSVTGLILTTDGKISIGRSKKREIKSLVFDYTKREINDIELERLRGYVSYIKDVDPDFFFALTKKYGSSVIRDLTHKQP</sequence>
<dbReference type="InterPro" id="IPR051083">
    <property type="entry name" value="GrpII_Intron_Splice-Mob/Def"/>
</dbReference>
<evidence type="ECO:0000256" key="2">
    <source>
        <dbReference type="ARBA" id="ARBA00022679"/>
    </source>
</evidence>
<accession>A0ABV3PHY5</accession>
<evidence type="ECO:0000256" key="6">
    <source>
        <dbReference type="ARBA" id="ARBA00022918"/>
    </source>
</evidence>
<reference evidence="11 12" key="1">
    <citation type="submission" date="2024-07" db="EMBL/GenBank/DDBJ databases">
        <title>Description of Labrys sedimenti sp. nov., isolated from a diclofenac-degrading enrichment culture.</title>
        <authorList>
            <person name="Tancsics A."/>
            <person name="Csepanyi A."/>
        </authorList>
    </citation>
    <scope>NUCLEOTIDE SEQUENCE [LARGE SCALE GENOMIC DNA]</scope>
    <source>
        <strain evidence="11 12">LMG 23578</strain>
    </source>
</reference>
<dbReference type="NCBIfam" id="NF038233">
    <property type="entry name" value="retron_St85_RT"/>
    <property type="match status" value="1"/>
</dbReference>